<evidence type="ECO:0000256" key="2">
    <source>
        <dbReference type="SAM" id="Phobius"/>
    </source>
</evidence>
<protein>
    <submittedName>
        <fullName evidence="3">Uncharacterized protein</fullName>
    </submittedName>
</protein>
<sequence>MTPGIRSEGNIDQLSPDFITELWPPQYTFAIISPRSRKVRYIWSGNRTLAKVLYVHLRYLTLIFTGVAELESMSLSCALSGGTMDFGFLALMNVEAFVRAYLQHGIFVLCVYGLFGATKTSKVACIAIYVINATISFTLMVNHVIQNGHPAAGRTETMTVYRIVANYWVFARNTGILLLGAFALYRRYHADQVPRSDTRGRRSLIFIIRRDGLVCYVGLLATTLCTCIFFIPGFPATVRTIAYSGSLDRVVGAILANRLVINLQKSATGQESQMDSLSAVQFADNPDYTRSDVTQEALRESGDRNSRVGGTA</sequence>
<proteinExistence type="predicted"/>
<dbReference type="EMBL" id="QPFP01000025">
    <property type="protein sequence ID" value="TEB29830.1"/>
    <property type="molecule type" value="Genomic_DNA"/>
</dbReference>
<evidence type="ECO:0000313" key="3">
    <source>
        <dbReference type="EMBL" id="TEB29830.1"/>
    </source>
</evidence>
<reference evidence="3 4" key="1">
    <citation type="journal article" date="2019" name="Nat. Ecol. Evol.">
        <title>Megaphylogeny resolves global patterns of mushroom evolution.</title>
        <authorList>
            <person name="Varga T."/>
            <person name="Krizsan K."/>
            <person name="Foldi C."/>
            <person name="Dima B."/>
            <person name="Sanchez-Garcia M."/>
            <person name="Sanchez-Ramirez S."/>
            <person name="Szollosi G.J."/>
            <person name="Szarkandi J.G."/>
            <person name="Papp V."/>
            <person name="Albert L."/>
            <person name="Andreopoulos W."/>
            <person name="Angelini C."/>
            <person name="Antonin V."/>
            <person name="Barry K.W."/>
            <person name="Bougher N.L."/>
            <person name="Buchanan P."/>
            <person name="Buyck B."/>
            <person name="Bense V."/>
            <person name="Catcheside P."/>
            <person name="Chovatia M."/>
            <person name="Cooper J."/>
            <person name="Damon W."/>
            <person name="Desjardin D."/>
            <person name="Finy P."/>
            <person name="Geml J."/>
            <person name="Haridas S."/>
            <person name="Hughes K."/>
            <person name="Justo A."/>
            <person name="Karasinski D."/>
            <person name="Kautmanova I."/>
            <person name="Kiss B."/>
            <person name="Kocsube S."/>
            <person name="Kotiranta H."/>
            <person name="LaButti K.M."/>
            <person name="Lechner B.E."/>
            <person name="Liimatainen K."/>
            <person name="Lipzen A."/>
            <person name="Lukacs Z."/>
            <person name="Mihaltcheva S."/>
            <person name="Morgado L.N."/>
            <person name="Niskanen T."/>
            <person name="Noordeloos M.E."/>
            <person name="Ohm R.A."/>
            <person name="Ortiz-Santana B."/>
            <person name="Ovrebo C."/>
            <person name="Racz N."/>
            <person name="Riley R."/>
            <person name="Savchenko A."/>
            <person name="Shiryaev A."/>
            <person name="Soop K."/>
            <person name="Spirin V."/>
            <person name="Szebenyi C."/>
            <person name="Tomsovsky M."/>
            <person name="Tulloss R.E."/>
            <person name="Uehling J."/>
            <person name="Grigoriev I.V."/>
            <person name="Vagvolgyi C."/>
            <person name="Papp T."/>
            <person name="Martin F.M."/>
            <person name="Miettinen O."/>
            <person name="Hibbett D.S."/>
            <person name="Nagy L.G."/>
        </authorList>
    </citation>
    <scope>NUCLEOTIDE SEQUENCE [LARGE SCALE GENOMIC DNA]</scope>
    <source>
        <strain evidence="3 4">FP101781</strain>
    </source>
</reference>
<dbReference type="AlphaFoldDB" id="A0A4Y7T6S2"/>
<keyword evidence="2" id="KW-0472">Membrane</keyword>
<feature type="transmembrane region" description="Helical" evidence="2">
    <location>
        <begin position="213"/>
        <end position="234"/>
    </location>
</feature>
<dbReference type="Proteomes" id="UP000298030">
    <property type="component" value="Unassembled WGS sequence"/>
</dbReference>
<feature type="compositionally biased region" description="Basic and acidic residues" evidence="1">
    <location>
        <begin position="297"/>
        <end position="306"/>
    </location>
</feature>
<organism evidence="3 4">
    <name type="scientific">Coprinellus micaceus</name>
    <name type="common">Glistening ink-cap mushroom</name>
    <name type="synonym">Coprinus micaceus</name>
    <dbReference type="NCBI Taxonomy" id="71717"/>
    <lineage>
        <taxon>Eukaryota</taxon>
        <taxon>Fungi</taxon>
        <taxon>Dikarya</taxon>
        <taxon>Basidiomycota</taxon>
        <taxon>Agaricomycotina</taxon>
        <taxon>Agaricomycetes</taxon>
        <taxon>Agaricomycetidae</taxon>
        <taxon>Agaricales</taxon>
        <taxon>Agaricineae</taxon>
        <taxon>Psathyrellaceae</taxon>
        <taxon>Coprinellus</taxon>
    </lineage>
</organism>
<evidence type="ECO:0000313" key="4">
    <source>
        <dbReference type="Proteomes" id="UP000298030"/>
    </source>
</evidence>
<comment type="caution">
    <text evidence="3">The sequence shown here is derived from an EMBL/GenBank/DDBJ whole genome shotgun (WGS) entry which is preliminary data.</text>
</comment>
<feature type="region of interest" description="Disordered" evidence="1">
    <location>
        <begin position="287"/>
        <end position="312"/>
    </location>
</feature>
<feature type="transmembrane region" description="Helical" evidence="2">
    <location>
        <begin position="126"/>
        <end position="145"/>
    </location>
</feature>
<gene>
    <name evidence="3" type="ORF">FA13DRAFT_596837</name>
</gene>
<evidence type="ECO:0000256" key="1">
    <source>
        <dbReference type="SAM" id="MobiDB-lite"/>
    </source>
</evidence>
<keyword evidence="4" id="KW-1185">Reference proteome</keyword>
<keyword evidence="2" id="KW-1133">Transmembrane helix</keyword>
<name>A0A4Y7T6S2_COPMI</name>
<accession>A0A4Y7T6S2</accession>
<feature type="transmembrane region" description="Helical" evidence="2">
    <location>
        <begin position="88"/>
        <end position="114"/>
    </location>
</feature>
<feature type="transmembrane region" description="Helical" evidence="2">
    <location>
        <begin position="165"/>
        <end position="185"/>
    </location>
</feature>
<keyword evidence="2" id="KW-0812">Transmembrane</keyword>